<keyword evidence="1" id="KW-0812">Transmembrane</keyword>
<dbReference type="Proteomes" id="UP000317909">
    <property type="component" value="Chromosome"/>
</dbReference>
<gene>
    <name evidence="2" type="ORF">I41_01650</name>
</gene>
<evidence type="ECO:0000313" key="3">
    <source>
        <dbReference type="Proteomes" id="UP000317909"/>
    </source>
</evidence>
<dbReference type="RefSeq" id="WP_145430038.1">
    <property type="nucleotide sequence ID" value="NZ_CP036339.1"/>
</dbReference>
<keyword evidence="3" id="KW-1185">Reference proteome</keyword>
<proteinExistence type="predicted"/>
<organism evidence="2 3">
    <name type="scientific">Lacipirellula limnantheis</name>
    <dbReference type="NCBI Taxonomy" id="2528024"/>
    <lineage>
        <taxon>Bacteria</taxon>
        <taxon>Pseudomonadati</taxon>
        <taxon>Planctomycetota</taxon>
        <taxon>Planctomycetia</taxon>
        <taxon>Pirellulales</taxon>
        <taxon>Lacipirellulaceae</taxon>
        <taxon>Lacipirellula</taxon>
    </lineage>
</organism>
<dbReference type="EMBL" id="CP036339">
    <property type="protein sequence ID" value="QDT71010.1"/>
    <property type="molecule type" value="Genomic_DNA"/>
</dbReference>
<evidence type="ECO:0000256" key="1">
    <source>
        <dbReference type="SAM" id="Phobius"/>
    </source>
</evidence>
<dbReference type="AlphaFoldDB" id="A0A517TRL2"/>
<feature type="transmembrane region" description="Helical" evidence="1">
    <location>
        <begin position="93"/>
        <end position="116"/>
    </location>
</feature>
<dbReference type="KEGG" id="llh:I41_01650"/>
<evidence type="ECO:0000313" key="2">
    <source>
        <dbReference type="EMBL" id="QDT71010.1"/>
    </source>
</evidence>
<keyword evidence="1" id="KW-1133">Transmembrane helix</keyword>
<name>A0A517TRL2_9BACT</name>
<protein>
    <submittedName>
        <fullName evidence="2">Uncharacterized protein</fullName>
    </submittedName>
</protein>
<dbReference type="OrthoDB" id="286801at2"/>
<sequence length="337" mass="36901">MNADDSLHSLDDLAGRVLDEQAPLETAAMAALSADERRRLVDLQWIDALLAHGSSAEAAAVERSVAAVLAGLAGAAKPREAVIRGERAARRRWLPAVSLSSLAAAALVTLAIGVWWQRGSQQAMAMVERSYQAALAPLDRTYDVTVERTGGSMRSLKSTLTVRGGDKFLFEQRGPLGGVYRLGTDGHGYWFIPPTGSIVRAETDAFLPAWMRRASTDLPTLQVSTLLARMRDYYQLQRLPDEALAPGSRELSHLRANWSAGRPLGWKPGRLPPEQVELWADPVSGVVEQLVLTLPTDERRRARRVTLRLAEEKNLDESAYRAETYAPDRESVMAPGA</sequence>
<accession>A0A517TRL2</accession>
<keyword evidence="1" id="KW-0472">Membrane</keyword>
<reference evidence="2 3" key="1">
    <citation type="submission" date="2019-02" db="EMBL/GenBank/DDBJ databases">
        <title>Deep-cultivation of Planctomycetes and their phenomic and genomic characterization uncovers novel biology.</title>
        <authorList>
            <person name="Wiegand S."/>
            <person name="Jogler M."/>
            <person name="Boedeker C."/>
            <person name="Pinto D."/>
            <person name="Vollmers J."/>
            <person name="Rivas-Marin E."/>
            <person name="Kohn T."/>
            <person name="Peeters S.H."/>
            <person name="Heuer A."/>
            <person name="Rast P."/>
            <person name="Oberbeckmann S."/>
            <person name="Bunk B."/>
            <person name="Jeske O."/>
            <person name="Meyerdierks A."/>
            <person name="Storesund J.E."/>
            <person name="Kallscheuer N."/>
            <person name="Luecker S."/>
            <person name="Lage O.M."/>
            <person name="Pohl T."/>
            <person name="Merkel B.J."/>
            <person name="Hornburger P."/>
            <person name="Mueller R.-W."/>
            <person name="Bruemmer F."/>
            <person name="Labrenz M."/>
            <person name="Spormann A.M."/>
            <person name="Op den Camp H."/>
            <person name="Overmann J."/>
            <person name="Amann R."/>
            <person name="Jetten M.S.M."/>
            <person name="Mascher T."/>
            <person name="Medema M.H."/>
            <person name="Devos D.P."/>
            <person name="Kaster A.-K."/>
            <person name="Ovreas L."/>
            <person name="Rohde M."/>
            <person name="Galperin M.Y."/>
            <person name="Jogler C."/>
        </authorList>
    </citation>
    <scope>NUCLEOTIDE SEQUENCE [LARGE SCALE GENOMIC DNA]</scope>
    <source>
        <strain evidence="2 3">I41</strain>
    </source>
</reference>